<organism evidence="4 5">
    <name type="scientific">Marinobacter panjinensis</name>
    <dbReference type="NCBI Taxonomy" id="2576384"/>
    <lineage>
        <taxon>Bacteria</taxon>
        <taxon>Pseudomonadati</taxon>
        <taxon>Pseudomonadota</taxon>
        <taxon>Gammaproteobacteria</taxon>
        <taxon>Pseudomonadales</taxon>
        <taxon>Marinobacteraceae</taxon>
        <taxon>Marinobacter</taxon>
    </lineage>
</organism>
<feature type="region of interest" description="Disordered" evidence="3">
    <location>
        <begin position="250"/>
        <end position="271"/>
    </location>
</feature>
<dbReference type="OrthoDB" id="4608673at2"/>
<dbReference type="InterPro" id="IPR018376">
    <property type="entry name" value="Enoyl-CoA_hyd/isom_CS"/>
</dbReference>
<dbReference type="RefSeq" id="WP_137436846.1">
    <property type="nucleotide sequence ID" value="NZ_SZYH01000001.1"/>
</dbReference>
<evidence type="ECO:0000313" key="5">
    <source>
        <dbReference type="Proteomes" id="UP000308488"/>
    </source>
</evidence>
<dbReference type="PANTHER" id="PTHR43802:SF1">
    <property type="entry name" value="IP11341P-RELATED"/>
    <property type="match status" value="1"/>
</dbReference>
<evidence type="ECO:0000313" key="4">
    <source>
        <dbReference type="EMBL" id="TKV69230.1"/>
    </source>
</evidence>
<dbReference type="AlphaFoldDB" id="A0A4U6R657"/>
<dbReference type="InterPro" id="IPR029045">
    <property type="entry name" value="ClpP/crotonase-like_dom_sf"/>
</dbReference>
<keyword evidence="5" id="KW-1185">Reference proteome</keyword>
<dbReference type="GO" id="GO:0003824">
    <property type="term" value="F:catalytic activity"/>
    <property type="evidence" value="ECO:0007669"/>
    <property type="project" value="InterPro"/>
</dbReference>
<dbReference type="Proteomes" id="UP000308488">
    <property type="component" value="Unassembled WGS sequence"/>
</dbReference>
<gene>
    <name evidence="4" type="ORF">FDP08_14550</name>
</gene>
<proteinExistence type="inferred from homology"/>
<dbReference type="Gene3D" id="1.10.287.2460">
    <property type="match status" value="1"/>
</dbReference>
<dbReference type="PANTHER" id="PTHR43802">
    <property type="entry name" value="ENOYL-COA HYDRATASE"/>
    <property type="match status" value="1"/>
</dbReference>
<comment type="similarity">
    <text evidence="1 2">Belongs to the enoyl-CoA hydratase/isomerase family.</text>
</comment>
<dbReference type="CDD" id="cd06558">
    <property type="entry name" value="crotonase-like"/>
    <property type="match status" value="1"/>
</dbReference>
<dbReference type="NCBIfam" id="NF006108">
    <property type="entry name" value="PRK08259.1"/>
    <property type="match status" value="1"/>
</dbReference>
<sequence length="271" mass="28636">MTRPPVYTETNGAVITIVIDRPEKRNAVDRETANALRQAFTDFEKNDELKVAVLWGEGGNFCAGADLEAVGDPERRNDIEATGTASGPMGPSRMELSKPVIAAVAGYAVAGGLELALMCDLRVAEKTATFGVFCRRWGVPLIDGGTVRLPRIIGHGNAMDMILTGRPVNADEAKTMGLANRIVADGQARPAAEALAADIAGFPQKCLRADRQSAIHQWDMKLSDALAAEGAGGYPVVFEEAIEGAGRFAGGAGRHGAFNKPNNHNKPSEPS</sequence>
<evidence type="ECO:0000256" key="3">
    <source>
        <dbReference type="SAM" id="MobiDB-lite"/>
    </source>
</evidence>
<reference evidence="4 5" key="1">
    <citation type="submission" date="2019-05" db="EMBL/GenBank/DDBJ databases">
        <title>Marinobacter panjinensis sp. nov., a moderately halophilic bacterium isolated from sea tidal flat environment.</title>
        <authorList>
            <person name="Yang W."/>
            <person name="An M."/>
            <person name="He W."/>
            <person name="Luo X."/>
            <person name="Zhu L."/>
            <person name="Chen G."/>
            <person name="Zhang Y."/>
            <person name="Wang Y."/>
        </authorList>
    </citation>
    <scope>NUCLEOTIDE SEQUENCE [LARGE SCALE GENOMIC DNA]</scope>
    <source>
        <strain evidence="4 5">PJ-16</strain>
    </source>
</reference>
<dbReference type="EMBL" id="SZYH01000001">
    <property type="protein sequence ID" value="TKV69230.1"/>
    <property type="molecule type" value="Genomic_DNA"/>
</dbReference>
<dbReference type="InterPro" id="IPR001753">
    <property type="entry name" value="Enoyl-CoA_hydra/iso"/>
</dbReference>
<accession>A0A4U6R657</accession>
<evidence type="ECO:0000256" key="2">
    <source>
        <dbReference type="RuleBase" id="RU003707"/>
    </source>
</evidence>
<feature type="region of interest" description="Disordered" evidence="3">
    <location>
        <begin position="73"/>
        <end position="92"/>
    </location>
</feature>
<protein>
    <submittedName>
        <fullName evidence="4">Crotonase/enoyl-CoA hydratase family protein</fullName>
    </submittedName>
</protein>
<dbReference type="Gene3D" id="3.90.226.10">
    <property type="entry name" value="2-enoyl-CoA Hydratase, Chain A, domain 1"/>
    <property type="match status" value="1"/>
</dbReference>
<name>A0A4U6R657_9GAMM</name>
<dbReference type="SUPFAM" id="SSF52096">
    <property type="entry name" value="ClpP/crotonase"/>
    <property type="match status" value="1"/>
</dbReference>
<comment type="caution">
    <text evidence="4">The sequence shown here is derived from an EMBL/GenBank/DDBJ whole genome shotgun (WGS) entry which is preliminary data.</text>
</comment>
<evidence type="ECO:0000256" key="1">
    <source>
        <dbReference type="ARBA" id="ARBA00005254"/>
    </source>
</evidence>
<dbReference type="PROSITE" id="PS00166">
    <property type="entry name" value="ENOYL_COA_HYDRATASE"/>
    <property type="match status" value="1"/>
</dbReference>
<dbReference type="Pfam" id="PF00378">
    <property type="entry name" value="ECH_1"/>
    <property type="match status" value="1"/>
</dbReference>